<accession>A0A7R9PR48</accession>
<evidence type="ECO:0000313" key="2">
    <source>
        <dbReference type="EMBL" id="CAD7607455.1"/>
    </source>
</evidence>
<evidence type="ECO:0000256" key="1">
    <source>
        <dbReference type="SAM" id="MobiDB-lite"/>
    </source>
</evidence>
<feature type="compositionally biased region" description="Polar residues" evidence="1">
    <location>
        <begin position="17"/>
        <end position="28"/>
    </location>
</feature>
<feature type="compositionally biased region" description="Low complexity" evidence="1">
    <location>
        <begin position="114"/>
        <end position="128"/>
    </location>
</feature>
<dbReference type="EMBL" id="OE845478">
    <property type="protein sequence ID" value="CAD7607455.1"/>
    <property type="molecule type" value="Genomic_DNA"/>
</dbReference>
<organism evidence="2">
    <name type="scientific">Timema genevievae</name>
    <name type="common">Walking stick</name>
    <dbReference type="NCBI Taxonomy" id="629358"/>
    <lineage>
        <taxon>Eukaryota</taxon>
        <taxon>Metazoa</taxon>
        <taxon>Ecdysozoa</taxon>
        <taxon>Arthropoda</taxon>
        <taxon>Hexapoda</taxon>
        <taxon>Insecta</taxon>
        <taxon>Pterygota</taxon>
        <taxon>Neoptera</taxon>
        <taxon>Polyneoptera</taxon>
        <taxon>Phasmatodea</taxon>
        <taxon>Timematodea</taxon>
        <taxon>Timematoidea</taxon>
        <taxon>Timematidae</taxon>
        <taxon>Timema</taxon>
    </lineage>
</organism>
<reference evidence="2" key="1">
    <citation type="submission" date="2020-11" db="EMBL/GenBank/DDBJ databases">
        <authorList>
            <person name="Tran Van P."/>
        </authorList>
    </citation>
    <scope>NUCLEOTIDE SEQUENCE</scope>
</reference>
<protein>
    <submittedName>
        <fullName evidence="2">Uncharacterized protein</fullName>
    </submittedName>
</protein>
<feature type="region of interest" description="Disordered" evidence="1">
    <location>
        <begin position="1"/>
        <end position="128"/>
    </location>
</feature>
<sequence length="128" mass="13746">MVVKTNLEELTPASPLQVPSSSKQTTITPPIEALVKPQKPESIKVVLPIHPEMESTDKLQSRKTDEQQEQKKEPVLSTPESSSVESVKPSLAEQAPVPPKRRGAKGDSGKATVSQPSKGSKTGQKGKK</sequence>
<gene>
    <name evidence="2" type="ORF">TGEB3V08_LOCUS10181</name>
</gene>
<dbReference type="AlphaFoldDB" id="A0A7R9PR48"/>
<feature type="compositionally biased region" description="Low complexity" evidence="1">
    <location>
        <begin position="75"/>
        <end position="90"/>
    </location>
</feature>
<feature type="compositionally biased region" description="Basic and acidic residues" evidence="1">
    <location>
        <begin position="51"/>
        <end position="74"/>
    </location>
</feature>
<proteinExistence type="predicted"/>
<name>A0A7R9PR48_TIMGE</name>